<dbReference type="Proteomes" id="UP000000763">
    <property type="component" value="Chromosome 7"/>
</dbReference>
<reference evidence="2" key="2">
    <citation type="journal article" date="2008" name="Nucleic Acids Res.">
        <title>The rice annotation project database (RAP-DB): 2008 update.</title>
        <authorList>
            <consortium name="The rice annotation project (RAP)"/>
        </authorList>
    </citation>
    <scope>GENOME REANNOTATION</scope>
    <source>
        <strain evidence="2">cv. Nipponbare</strain>
    </source>
</reference>
<evidence type="ECO:0000313" key="1">
    <source>
        <dbReference type="EMBL" id="BAC84118.1"/>
    </source>
</evidence>
<protein>
    <submittedName>
        <fullName evidence="1">Uncharacterized protein</fullName>
    </submittedName>
</protein>
<dbReference type="AlphaFoldDB" id="Q6Z3Q0"/>
<name>Q6Z3Q0_ORYSJ</name>
<organism evidence="1 2">
    <name type="scientific">Oryza sativa subsp. japonica</name>
    <name type="common">Rice</name>
    <dbReference type="NCBI Taxonomy" id="39947"/>
    <lineage>
        <taxon>Eukaryota</taxon>
        <taxon>Viridiplantae</taxon>
        <taxon>Streptophyta</taxon>
        <taxon>Embryophyta</taxon>
        <taxon>Tracheophyta</taxon>
        <taxon>Spermatophyta</taxon>
        <taxon>Magnoliopsida</taxon>
        <taxon>Liliopsida</taxon>
        <taxon>Poales</taxon>
        <taxon>Poaceae</taxon>
        <taxon>BOP clade</taxon>
        <taxon>Oryzoideae</taxon>
        <taxon>Oryzeae</taxon>
        <taxon>Oryzinae</taxon>
        <taxon>Oryza</taxon>
        <taxon>Oryza sativa</taxon>
    </lineage>
</organism>
<evidence type="ECO:0000313" key="2">
    <source>
        <dbReference type="Proteomes" id="UP000000763"/>
    </source>
</evidence>
<accession>Q6Z3Q0</accession>
<dbReference type="EMBL" id="AP005248">
    <property type="protein sequence ID" value="BAC84118.1"/>
    <property type="molecule type" value="Genomic_DNA"/>
</dbReference>
<sequence length="100" mass="10993">MCCGEKRGNTRARARSPRHLAGQAARVLDVRVEWSAKIDYSIPLTSVHLRSGEQVSGTSTFDVLHRKKATIRFLESALRDCSLFIRDGSSSSLLACCVPS</sequence>
<gene>
    <name evidence="1" type="primary">OSJNBa0084P08.20</name>
</gene>
<proteinExistence type="predicted"/>
<reference evidence="2" key="1">
    <citation type="journal article" date="2005" name="Nature">
        <title>The map-based sequence of the rice genome.</title>
        <authorList>
            <consortium name="International rice genome sequencing project (IRGSP)"/>
            <person name="Matsumoto T."/>
            <person name="Wu J."/>
            <person name="Kanamori H."/>
            <person name="Katayose Y."/>
            <person name="Fujisawa M."/>
            <person name="Namiki N."/>
            <person name="Mizuno H."/>
            <person name="Yamamoto K."/>
            <person name="Antonio B.A."/>
            <person name="Baba T."/>
            <person name="Sakata K."/>
            <person name="Nagamura Y."/>
            <person name="Aoki H."/>
            <person name="Arikawa K."/>
            <person name="Arita K."/>
            <person name="Bito T."/>
            <person name="Chiden Y."/>
            <person name="Fujitsuka N."/>
            <person name="Fukunaka R."/>
            <person name="Hamada M."/>
            <person name="Harada C."/>
            <person name="Hayashi A."/>
            <person name="Hijishita S."/>
            <person name="Honda M."/>
            <person name="Hosokawa S."/>
            <person name="Ichikawa Y."/>
            <person name="Idonuma A."/>
            <person name="Iijima M."/>
            <person name="Ikeda M."/>
            <person name="Ikeno M."/>
            <person name="Ito K."/>
            <person name="Ito S."/>
            <person name="Ito T."/>
            <person name="Ito Y."/>
            <person name="Ito Y."/>
            <person name="Iwabuchi A."/>
            <person name="Kamiya K."/>
            <person name="Karasawa W."/>
            <person name="Kurita K."/>
            <person name="Katagiri S."/>
            <person name="Kikuta A."/>
            <person name="Kobayashi H."/>
            <person name="Kobayashi N."/>
            <person name="Machita K."/>
            <person name="Maehara T."/>
            <person name="Masukawa M."/>
            <person name="Mizubayashi T."/>
            <person name="Mukai Y."/>
            <person name="Nagasaki H."/>
            <person name="Nagata Y."/>
            <person name="Naito S."/>
            <person name="Nakashima M."/>
            <person name="Nakama Y."/>
            <person name="Nakamichi Y."/>
            <person name="Nakamura M."/>
            <person name="Meguro A."/>
            <person name="Negishi M."/>
            <person name="Ohta I."/>
            <person name="Ohta T."/>
            <person name="Okamoto M."/>
            <person name="Ono N."/>
            <person name="Saji S."/>
            <person name="Sakaguchi M."/>
            <person name="Sakai K."/>
            <person name="Shibata M."/>
            <person name="Shimokawa T."/>
            <person name="Song J."/>
            <person name="Takazaki Y."/>
            <person name="Terasawa K."/>
            <person name="Tsugane M."/>
            <person name="Tsuji K."/>
            <person name="Ueda S."/>
            <person name="Waki K."/>
            <person name="Yamagata H."/>
            <person name="Yamamoto M."/>
            <person name="Yamamoto S."/>
            <person name="Yamane H."/>
            <person name="Yoshiki S."/>
            <person name="Yoshihara R."/>
            <person name="Yukawa K."/>
            <person name="Zhong H."/>
            <person name="Yano M."/>
            <person name="Yuan Q."/>
            <person name="Ouyang S."/>
            <person name="Liu J."/>
            <person name="Jones K.M."/>
            <person name="Gansberger K."/>
            <person name="Moffat K."/>
            <person name="Hill J."/>
            <person name="Bera J."/>
            <person name="Fadrosh D."/>
            <person name="Jin S."/>
            <person name="Johri S."/>
            <person name="Kim M."/>
            <person name="Overton L."/>
            <person name="Reardon M."/>
            <person name="Tsitrin T."/>
            <person name="Vuong H."/>
            <person name="Weaver B."/>
            <person name="Ciecko A."/>
            <person name="Tallon L."/>
            <person name="Jackson J."/>
            <person name="Pai G."/>
            <person name="Aken S.V."/>
            <person name="Utterback T."/>
            <person name="Reidmuller S."/>
            <person name="Feldblyum T."/>
            <person name="Hsiao J."/>
            <person name="Zismann V."/>
            <person name="Iobst S."/>
            <person name="de Vazeille A.R."/>
            <person name="Buell C.R."/>
            <person name="Ying K."/>
            <person name="Li Y."/>
            <person name="Lu T."/>
            <person name="Huang Y."/>
            <person name="Zhao Q."/>
            <person name="Feng Q."/>
            <person name="Zhang L."/>
            <person name="Zhu J."/>
            <person name="Weng Q."/>
            <person name="Mu J."/>
            <person name="Lu Y."/>
            <person name="Fan D."/>
            <person name="Liu Y."/>
            <person name="Guan J."/>
            <person name="Zhang Y."/>
            <person name="Yu S."/>
            <person name="Liu X."/>
            <person name="Zhang Y."/>
            <person name="Hong G."/>
            <person name="Han B."/>
            <person name="Choisne N."/>
            <person name="Demange N."/>
            <person name="Orjeda G."/>
            <person name="Samain S."/>
            <person name="Cattolico L."/>
            <person name="Pelletier E."/>
            <person name="Couloux A."/>
            <person name="Segurens B."/>
            <person name="Wincker P."/>
            <person name="D'Hont A."/>
            <person name="Scarpelli C."/>
            <person name="Weissenbach J."/>
            <person name="Salanoubat M."/>
            <person name="Quetier F."/>
            <person name="Yu Y."/>
            <person name="Kim H.R."/>
            <person name="Rambo T."/>
            <person name="Currie J."/>
            <person name="Collura K."/>
            <person name="Luo M."/>
            <person name="Yang T."/>
            <person name="Ammiraju J.S.S."/>
            <person name="Engler F."/>
            <person name="Soderlund C."/>
            <person name="Wing R.A."/>
            <person name="Palmer L.E."/>
            <person name="de la Bastide M."/>
            <person name="Spiegel L."/>
            <person name="Nascimento L."/>
            <person name="Zutavern T."/>
            <person name="O'Shaughnessy A."/>
            <person name="Dike S."/>
            <person name="Dedhia N."/>
            <person name="Preston R."/>
            <person name="Balija V."/>
            <person name="McCombie W.R."/>
            <person name="Chow T."/>
            <person name="Chen H."/>
            <person name="Chung M."/>
            <person name="Chen C."/>
            <person name="Shaw J."/>
            <person name="Wu H."/>
            <person name="Hsiao K."/>
            <person name="Chao Y."/>
            <person name="Chu M."/>
            <person name="Cheng C."/>
            <person name="Hour A."/>
            <person name="Lee P."/>
            <person name="Lin S."/>
            <person name="Lin Y."/>
            <person name="Liou J."/>
            <person name="Liu S."/>
            <person name="Hsing Y."/>
            <person name="Raghuvanshi S."/>
            <person name="Mohanty A."/>
            <person name="Bharti A.K."/>
            <person name="Gaur A."/>
            <person name="Gupta V."/>
            <person name="Kumar D."/>
            <person name="Ravi V."/>
            <person name="Vij S."/>
            <person name="Kapur A."/>
            <person name="Khurana P."/>
            <person name="Khurana P."/>
            <person name="Khurana J.P."/>
            <person name="Tyagi A.K."/>
            <person name="Gaikwad K."/>
            <person name="Singh A."/>
            <person name="Dalal V."/>
            <person name="Srivastava S."/>
            <person name="Dixit A."/>
            <person name="Pal A.K."/>
            <person name="Ghazi I.A."/>
            <person name="Yadav M."/>
            <person name="Pandit A."/>
            <person name="Bhargava A."/>
            <person name="Sureshbabu K."/>
            <person name="Batra K."/>
            <person name="Sharma T.R."/>
            <person name="Mohapatra T."/>
            <person name="Singh N.K."/>
            <person name="Messing J."/>
            <person name="Nelson A.B."/>
            <person name="Fuks G."/>
            <person name="Kavchok S."/>
            <person name="Keizer G."/>
            <person name="Linton E."/>
            <person name="Llaca V."/>
            <person name="Song R."/>
            <person name="Tanyolac B."/>
            <person name="Young S."/>
            <person name="Ho-Il K."/>
            <person name="Hahn J.H."/>
            <person name="Sangsakoo G."/>
            <person name="Vanavichit A."/>
            <person name="de Mattos Luiz.A.T."/>
            <person name="Zimmer P.D."/>
            <person name="Malone G."/>
            <person name="Dellagostin O."/>
            <person name="de Oliveira A.C."/>
            <person name="Bevan M."/>
            <person name="Bancroft I."/>
            <person name="Minx P."/>
            <person name="Cordum H."/>
            <person name="Wilson R."/>
            <person name="Cheng Z."/>
            <person name="Jin W."/>
            <person name="Jiang J."/>
            <person name="Leong S.A."/>
            <person name="Iwama H."/>
            <person name="Gojobori T."/>
            <person name="Itoh T."/>
            <person name="Niimura Y."/>
            <person name="Fujii Y."/>
            <person name="Habara T."/>
            <person name="Sakai H."/>
            <person name="Sato Y."/>
            <person name="Wilson G."/>
            <person name="Kumar K."/>
            <person name="McCouch S."/>
            <person name="Juretic N."/>
            <person name="Hoen D."/>
            <person name="Wright S."/>
            <person name="Bruskiewich R."/>
            <person name="Bureau T."/>
            <person name="Miyao A."/>
            <person name="Hirochika H."/>
            <person name="Nishikawa T."/>
            <person name="Kadowaki K."/>
            <person name="Sugiura M."/>
            <person name="Burr B."/>
            <person name="Sasaki T."/>
        </authorList>
    </citation>
    <scope>NUCLEOTIDE SEQUENCE [LARGE SCALE GENOMIC DNA]</scope>
    <source>
        <strain evidence="2">cv. Nipponbare</strain>
    </source>
</reference>